<sequence>MRQLQRVLGFQWRHELVPDFEGTDSPEYVLSKMGKKSAHFLRDHMAISGYTISLSVCRDIVDSKIHARMAADGADTPVKERLNTVMVTEAQNAARTYQWLRSMVQNGQFSTLRAVCIDLHGILAAHIPSVAGCFRGEDEEIEALTGLPNSEYCALIPDEIGAPRLNRVYVDGIRALQESVSDPFEMAVAYFLFIQRQQFFRILNVEIGLVMLNGILLDAGFPALRVPASLQDKFDKKLHGFHMSQQGDEMFNLLAECYQEEAYNGIPDAKLSGNQLQ</sequence>
<proteinExistence type="predicted"/>
<dbReference type="EMBL" id="OBMM01000009">
    <property type="protein sequence ID" value="SOC30399.1"/>
    <property type="molecule type" value="Genomic_DNA"/>
</dbReference>
<dbReference type="Gene3D" id="1.10.3290.10">
    <property type="entry name" value="Fido-like domain"/>
    <property type="match status" value="1"/>
</dbReference>
<protein>
    <recommendedName>
        <fullName evidence="3">Fic/DOC family protein</fullName>
    </recommendedName>
</protein>
<dbReference type="Proteomes" id="UP000219068">
    <property type="component" value="Unassembled WGS sequence"/>
</dbReference>
<gene>
    <name evidence="1" type="ORF">SAMN05428964_10930</name>
</gene>
<dbReference type="InterPro" id="IPR036597">
    <property type="entry name" value="Fido-like_dom_sf"/>
</dbReference>
<organism evidence="1 2">
    <name type="scientific">Thalassospira xiamenensis</name>
    <dbReference type="NCBI Taxonomy" id="220697"/>
    <lineage>
        <taxon>Bacteria</taxon>
        <taxon>Pseudomonadati</taxon>
        <taxon>Pseudomonadota</taxon>
        <taxon>Alphaproteobacteria</taxon>
        <taxon>Rhodospirillales</taxon>
        <taxon>Thalassospiraceae</taxon>
        <taxon>Thalassospira</taxon>
    </lineage>
</organism>
<evidence type="ECO:0000313" key="1">
    <source>
        <dbReference type="EMBL" id="SOC30399.1"/>
    </source>
</evidence>
<name>A0A285TY17_9PROT</name>
<evidence type="ECO:0008006" key="3">
    <source>
        <dbReference type="Google" id="ProtNLM"/>
    </source>
</evidence>
<evidence type="ECO:0000313" key="2">
    <source>
        <dbReference type="Proteomes" id="UP000219068"/>
    </source>
</evidence>
<dbReference type="RefSeq" id="WP_097053589.1">
    <property type="nucleotide sequence ID" value="NZ_OBMM01000009.1"/>
</dbReference>
<accession>A0A285TY17</accession>
<reference evidence="1 2" key="1">
    <citation type="submission" date="2017-08" db="EMBL/GenBank/DDBJ databases">
        <authorList>
            <person name="de Groot N.N."/>
        </authorList>
    </citation>
    <scope>NUCLEOTIDE SEQUENCE [LARGE SCALE GENOMIC DNA]</scope>
    <source>
        <strain evidence="1 2">USBA 78</strain>
    </source>
</reference>
<dbReference type="AlphaFoldDB" id="A0A285TY17"/>